<proteinExistence type="predicted"/>
<sequence>MNDGTFESERRNLLDAGNRIVELYKSAPDTEEGDAIIYDAFEYFERYVELLPEVVISRCPFTRATVRWPMDDVDLDGWYWEYDKPHRRRLSSVPRTWLAMGGAVRLAEPIAPAPFTRRPGPDVPYVLPPILNRPTVRAVVTQIAIGPHTGWATTYYSTTRDLGIPLENTWGTDRYDTYDESGSWRGWDEHTWADSDHDFDLRPWLNIGKLLWIAPDDPTATLREGVADCPYLDLGGTRRRQRIDGGTVTRY</sequence>
<gene>
    <name evidence="1" type="ORF">FNL39_102419</name>
</gene>
<keyword evidence="2" id="KW-1185">Reference proteome</keyword>
<evidence type="ECO:0000313" key="1">
    <source>
        <dbReference type="EMBL" id="KAF0848271.1"/>
    </source>
</evidence>
<dbReference type="EMBL" id="VMSD01000002">
    <property type="protein sequence ID" value="KAF0848271.1"/>
    <property type="molecule type" value="Genomic_DNA"/>
</dbReference>
<evidence type="ECO:0000313" key="2">
    <source>
        <dbReference type="Proteomes" id="UP000798951"/>
    </source>
</evidence>
<organism evidence="1 2">
    <name type="scientific">Nocardia caishijiensis</name>
    <dbReference type="NCBI Taxonomy" id="184756"/>
    <lineage>
        <taxon>Bacteria</taxon>
        <taxon>Bacillati</taxon>
        <taxon>Actinomycetota</taxon>
        <taxon>Actinomycetes</taxon>
        <taxon>Mycobacteriales</taxon>
        <taxon>Nocardiaceae</taxon>
        <taxon>Nocardia</taxon>
    </lineage>
</organism>
<comment type="caution">
    <text evidence="1">The sequence shown here is derived from an EMBL/GenBank/DDBJ whole genome shotgun (WGS) entry which is preliminary data.</text>
</comment>
<accession>A0ABQ6YRD8</accession>
<reference evidence="1 2" key="1">
    <citation type="submission" date="2019-07" db="EMBL/GenBank/DDBJ databases">
        <title>Genomic Encyclopedia of Type Strains, Phase IV (KMG-IV): sequencing the most valuable type-strain genomes for metagenomic binning, comparative biology and taxonomic classification.</title>
        <authorList>
            <person name="Goeker M."/>
        </authorList>
    </citation>
    <scope>NUCLEOTIDE SEQUENCE [LARGE SCALE GENOMIC DNA]</scope>
    <source>
        <strain evidence="1 2">DSM 44831</strain>
    </source>
</reference>
<dbReference type="Proteomes" id="UP000798951">
    <property type="component" value="Unassembled WGS sequence"/>
</dbReference>
<dbReference type="RefSeq" id="WP_067982149.1">
    <property type="nucleotide sequence ID" value="NZ_VMSD01000002.1"/>
</dbReference>
<protein>
    <submittedName>
        <fullName evidence="1">Uncharacterized protein</fullName>
    </submittedName>
</protein>
<name>A0ABQ6YRD8_9NOCA</name>